<dbReference type="PANTHER" id="PTHR37809:SF1">
    <property type="entry name" value="RIBOSOMAL PROTEIN S12 METHYLTHIOTRANSFERASE ACCESSORY FACTOR YCAO"/>
    <property type="match status" value="1"/>
</dbReference>
<dbReference type="NCBIfam" id="TIGR03882">
    <property type="entry name" value="cyclo_dehyd_2"/>
    <property type="match status" value="1"/>
</dbReference>
<dbReference type="PROSITE" id="PS51664">
    <property type="entry name" value="YCAO"/>
    <property type="match status" value="1"/>
</dbReference>
<evidence type="ECO:0000259" key="1">
    <source>
        <dbReference type="PROSITE" id="PS51664"/>
    </source>
</evidence>
<protein>
    <submittedName>
        <fullName evidence="2">TOMM leader peptide-binding protein</fullName>
    </submittedName>
</protein>
<evidence type="ECO:0000313" key="3">
    <source>
        <dbReference type="Proteomes" id="UP001595990"/>
    </source>
</evidence>
<name>A0ABV9BU25_9ACTN</name>
<comment type="caution">
    <text evidence="2">The sequence shown here is derived from an EMBL/GenBank/DDBJ whole genome shotgun (WGS) entry which is preliminary data.</text>
</comment>
<feature type="domain" description="YcaO" evidence="1">
    <location>
        <begin position="196"/>
        <end position="576"/>
    </location>
</feature>
<gene>
    <name evidence="2" type="ORF">ACFPEN_32135</name>
</gene>
<dbReference type="Gene3D" id="3.30.40.250">
    <property type="match status" value="1"/>
</dbReference>
<dbReference type="InterPro" id="IPR022291">
    <property type="entry name" value="Bacteriocin_synth_cyclodeHase"/>
</dbReference>
<organism evidence="2 3">
    <name type="scientific">Streptomyces ehimensis</name>
    <dbReference type="NCBI Taxonomy" id="68195"/>
    <lineage>
        <taxon>Bacteria</taxon>
        <taxon>Bacillati</taxon>
        <taxon>Actinomycetota</taxon>
        <taxon>Actinomycetes</taxon>
        <taxon>Kitasatosporales</taxon>
        <taxon>Streptomycetaceae</taxon>
        <taxon>Streptomyces</taxon>
    </lineage>
</organism>
<dbReference type="InterPro" id="IPR003776">
    <property type="entry name" value="YcaO-like_dom"/>
</dbReference>
<evidence type="ECO:0000313" key="2">
    <source>
        <dbReference type="EMBL" id="MFC4517548.1"/>
    </source>
</evidence>
<dbReference type="Pfam" id="PF02624">
    <property type="entry name" value="YcaO"/>
    <property type="match status" value="1"/>
</dbReference>
<reference evidence="3" key="1">
    <citation type="journal article" date="2019" name="Int. J. Syst. Evol. Microbiol.">
        <title>The Global Catalogue of Microorganisms (GCM) 10K type strain sequencing project: providing services to taxonomists for standard genome sequencing and annotation.</title>
        <authorList>
            <consortium name="The Broad Institute Genomics Platform"/>
            <consortium name="The Broad Institute Genome Sequencing Center for Infectious Disease"/>
            <person name="Wu L."/>
            <person name="Ma J."/>
        </authorList>
    </citation>
    <scope>NUCLEOTIDE SEQUENCE [LARGE SCALE GENOMIC DNA]</scope>
    <source>
        <strain evidence="3">CECT 8064</strain>
    </source>
</reference>
<dbReference type="Proteomes" id="UP001595990">
    <property type="component" value="Unassembled WGS sequence"/>
</dbReference>
<keyword evidence="3" id="KW-1185">Reference proteome</keyword>
<dbReference type="EMBL" id="JBHSFS010000022">
    <property type="protein sequence ID" value="MFC4517548.1"/>
    <property type="molecule type" value="Genomic_DNA"/>
</dbReference>
<dbReference type="RefSeq" id="WP_417924110.1">
    <property type="nucleotide sequence ID" value="NZ_JBHSFS010000022.1"/>
</dbReference>
<dbReference type="PANTHER" id="PTHR37809">
    <property type="entry name" value="RIBOSOMAL PROTEIN S12 METHYLTHIOTRANSFERASE ACCESSORY FACTOR YCAO"/>
    <property type="match status" value="1"/>
</dbReference>
<accession>A0ABV9BU25</accession>
<dbReference type="Gene3D" id="3.30.160.660">
    <property type="match status" value="1"/>
</dbReference>
<dbReference type="Gene3D" id="3.30.1330.230">
    <property type="match status" value="1"/>
</dbReference>
<proteinExistence type="predicted"/>
<dbReference type="Gene3D" id="3.40.50.720">
    <property type="entry name" value="NAD(P)-binding Rossmann-like Domain"/>
    <property type="match status" value="1"/>
</dbReference>
<dbReference type="InterPro" id="IPR027624">
    <property type="entry name" value="TOMM_cyclo_SagD"/>
</dbReference>
<sequence length="576" mass="62349">MTDTIPIHAEPGAIVIGPAALPGEPGCPSCATRRQAANDTTLPDRAELPDWASTPVTVADALHANPFVADLVTDLVTAERAALTAGRPARTDRAQLRIALETGEISHHRILPDPHCLDCGSLPADGPQRVTAGLGPAPKTDRTGLRTRTLTATEVEERYSDPKSGLVAQLRVVTRPALVGAVASYSPALQRDTAFGRAFSLPGARLTAMLEALERLGGLAPRGARSHVRARYRDLDEPALDPRDLGTHHATDYRSPGFPFRPFSPDRETDWVWGYSFGRGEPLLVPETIAYYGPGRQADRTVFETSNGCALGGCLSEAVLHGLLEVAERDAFLMTWYARLPATEVALDSAVDRRIPLLAEHTRDRLGYRLRAFATTLEQGIPSFWVLAESLAPSDGRLAALSGAGAHPHPEHALLRGLSELTGLLAVLDGPHDRAAAGRLLADPGQVRTMDDHSLLYGHPDAHERLDFLTRGGPPRPLADLFTDSWPEYDDIEDDLTELVHRYLATGLDVIFVDQTSPEHQEGGLACAKVIVPGTVPMTFGHRFRRLEGLPRLRTVPRLLGHPAQASLNPHPHPFP</sequence>
<dbReference type="NCBIfam" id="TIGR03604">
    <property type="entry name" value="TOMM_cyclo_SagD"/>
    <property type="match status" value="1"/>
</dbReference>